<name>A0A2N0U4W3_9FLAO</name>
<keyword evidence="1" id="KW-0812">Transmembrane</keyword>
<dbReference type="EMBL" id="LKTS01000001">
    <property type="protein sequence ID" value="PKD21918.1"/>
    <property type="molecule type" value="Genomic_DNA"/>
</dbReference>
<protein>
    <submittedName>
        <fullName evidence="2">Uncharacterized protein</fullName>
    </submittedName>
</protein>
<dbReference type="AlphaFoldDB" id="A0A2N0U4W3"/>
<dbReference type="RefSeq" id="WP_079711185.1">
    <property type="nucleotide sequence ID" value="NZ_FUZC01000001.1"/>
</dbReference>
<dbReference type="Proteomes" id="UP000232673">
    <property type="component" value="Unassembled WGS sequence"/>
</dbReference>
<evidence type="ECO:0000313" key="2">
    <source>
        <dbReference type="EMBL" id="PKD21918.1"/>
    </source>
</evidence>
<dbReference type="OrthoDB" id="1453826at2"/>
<keyword evidence="1" id="KW-0472">Membrane</keyword>
<sequence length="72" mass="8132">MILKLSIKIVFITVEIFLAVYSFALSDSLLIKFLFFAVTAVIVAFSVTKITNKLLPIDKDFISSEEEEAEEK</sequence>
<evidence type="ECO:0000256" key="1">
    <source>
        <dbReference type="SAM" id="Phobius"/>
    </source>
</evidence>
<keyword evidence="1" id="KW-1133">Transmembrane helix</keyword>
<dbReference type="STRING" id="447422.SAMN05660903_00006"/>
<proteinExistence type="predicted"/>
<organism evidence="2 3">
    <name type="scientific">Salegentibacter salinarum</name>
    <dbReference type="NCBI Taxonomy" id="447422"/>
    <lineage>
        <taxon>Bacteria</taxon>
        <taxon>Pseudomonadati</taxon>
        <taxon>Bacteroidota</taxon>
        <taxon>Flavobacteriia</taxon>
        <taxon>Flavobacteriales</taxon>
        <taxon>Flavobacteriaceae</taxon>
        <taxon>Salegentibacter</taxon>
    </lineage>
</organism>
<reference evidence="2 3" key="1">
    <citation type="submission" date="2015-10" db="EMBL/GenBank/DDBJ databases">
        <title>Draft genome sequence of Salegentibacter salinarum KCTC 12975.</title>
        <authorList>
            <person name="Lin W."/>
            <person name="Zheng Q."/>
        </authorList>
    </citation>
    <scope>NUCLEOTIDE SEQUENCE [LARGE SCALE GENOMIC DNA]</scope>
    <source>
        <strain evidence="2 3">KCTC 12975</strain>
    </source>
</reference>
<accession>A0A2N0U4W3</accession>
<evidence type="ECO:0000313" key="3">
    <source>
        <dbReference type="Proteomes" id="UP000232673"/>
    </source>
</evidence>
<gene>
    <name evidence="2" type="ORF">APR41_02765</name>
</gene>
<feature type="transmembrane region" description="Helical" evidence="1">
    <location>
        <begin position="30"/>
        <end position="47"/>
    </location>
</feature>
<keyword evidence="3" id="KW-1185">Reference proteome</keyword>
<comment type="caution">
    <text evidence="2">The sequence shown here is derived from an EMBL/GenBank/DDBJ whole genome shotgun (WGS) entry which is preliminary data.</text>
</comment>
<feature type="transmembrane region" description="Helical" evidence="1">
    <location>
        <begin position="7"/>
        <end position="24"/>
    </location>
</feature>